<dbReference type="Gene3D" id="2.40.50.100">
    <property type="match status" value="1"/>
</dbReference>
<dbReference type="InterPro" id="IPR006143">
    <property type="entry name" value="RND_pump_MFP"/>
</dbReference>
<dbReference type="Pfam" id="PF25954">
    <property type="entry name" value="Beta-barrel_RND_2"/>
    <property type="match status" value="1"/>
</dbReference>
<feature type="compositionally biased region" description="Basic and acidic residues" evidence="3">
    <location>
        <begin position="354"/>
        <end position="370"/>
    </location>
</feature>
<protein>
    <submittedName>
        <fullName evidence="7">Efflux RND transporter periplasmic adaptor subunit</fullName>
    </submittedName>
</protein>
<sequence length="370" mass="39638">MNNKKLVWAGVALLVLAVIGWRIYGNYAKANANTAKPGKAVTTVEVKKAVLGPIAASISTTGTVQGIQEATIAAKTSGRIQFLGVSDGTFVSAGQTLVELETAEIRAQIDQSLANRNQALANRDNARVNADRLNNLFKEDAAARQQLDNANTQYYVYDAQVAQASATINLYQSQLANTVLTAPFSGYIFNKRVVLGDMASPNMPLMTLVDTSKVKVEISVGESDIAKLAIGQTATFTVDAYPGQTFAGIVSEISPAADLKNRTFKAWILCDTPDQKLRSGMFARVNLSYKQIDQAVKVPKDALIIRDQKPFVFVIQDGAAKLTPVVTGLESDTEIEISSGLAPETPVSVWGHESLNDNDKVASGKRGGDK</sequence>
<accession>A0ABU3NU15</accession>
<comment type="similarity">
    <text evidence="1">Belongs to the membrane fusion protein (MFP) (TC 8.A.1) family.</text>
</comment>
<dbReference type="Pfam" id="PF25989">
    <property type="entry name" value="YknX_C"/>
    <property type="match status" value="1"/>
</dbReference>
<dbReference type="Gene3D" id="1.10.287.470">
    <property type="entry name" value="Helix hairpin bin"/>
    <property type="match status" value="1"/>
</dbReference>
<comment type="caution">
    <text evidence="7">The sequence shown here is derived from an EMBL/GenBank/DDBJ whole genome shotgun (WGS) entry which is preliminary data.</text>
</comment>
<dbReference type="Proteomes" id="UP001254848">
    <property type="component" value="Unassembled WGS sequence"/>
</dbReference>
<gene>
    <name evidence="7" type="ORF">Q4T40_03525</name>
</gene>
<evidence type="ECO:0000259" key="4">
    <source>
        <dbReference type="Pfam" id="PF25954"/>
    </source>
</evidence>
<feature type="region of interest" description="Disordered" evidence="3">
    <location>
        <begin position="348"/>
        <end position="370"/>
    </location>
</feature>
<evidence type="ECO:0000259" key="5">
    <source>
        <dbReference type="Pfam" id="PF25973"/>
    </source>
</evidence>
<evidence type="ECO:0000259" key="6">
    <source>
        <dbReference type="Pfam" id="PF25989"/>
    </source>
</evidence>
<dbReference type="Pfam" id="PF25973">
    <property type="entry name" value="BSH_CzcB"/>
    <property type="match status" value="1"/>
</dbReference>
<keyword evidence="2" id="KW-0175">Coiled coil</keyword>
<evidence type="ECO:0000256" key="2">
    <source>
        <dbReference type="SAM" id="Coils"/>
    </source>
</evidence>
<feature type="domain" description="CzcB-like barrel-sandwich hybrid" evidence="5">
    <location>
        <begin position="69"/>
        <end position="210"/>
    </location>
</feature>
<evidence type="ECO:0000313" key="7">
    <source>
        <dbReference type="EMBL" id="MDT8900309.1"/>
    </source>
</evidence>
<organism evidence="7 8">
    <name type="scientific">Anaeroselena agilis</name>
    <dbReference type="NCBI Taxonomy" id="3063788"/>
    <lineage>
        <taxon>Bacteria</taxon>
        <taxon>Bacillati</taxon>
        <taxon>Bacillota</taxon>
        <taxon>Negativicutes</taxon>
        <taxon>Acetonemataceae</taxon>
        <taxon>Anaeroselena</taxon>
    </lineage>
</organism>
<feature type="domain" description="YknX-like C-terminal permuted SH3-like" evidence="6">
    <location>
        <begin position="295"/>
        <end position="362"/>
    </location>
</feature>
<dbReference type="RefSeq" id="WP_413778860.1">
    <property type="nucleotide sequence ID" value="NZ_JAUOZS010000001.1"/>
</dbReference>
<dbReference type="NCBIfam" id="TIGR01730">
    <property type="entry name" value="RND_mfp"/>
    <property type="match status" value="1"/>
</dbReference>
<evidence type="ECO:0000256" key="1">
    <source>
        <dbReference type="ARBA" id="ARBA00009477"/>
    </source>
</evidence>
<feature type="domain" description="CusB-like beta-barrel" evidence="4">
    <location>
        <begin position="216"/>
        <end position="289"/>
    </location>
</feature>
<dbReference type="PANTHER" id="PTHR30469:SF15">
    <property type="entry name" value="HLYD FAMILY OF SECRETION PROTEINS"/>
    <property type="match status" value="1"/>
</dbReference>
<dbReference type="Gene3D" id="2.40.420.20">
    <property type="match status" value="1"/>
</dbReference>
<dbReference type="InterPro" id="IPR058647">
    <property type="entry name" value="BSH_CzcB-like"/>
</dbReference>
<reference evidence="7 8" key="1">
    <citation type="submission" date="2023-07" db="EMBL/GenBank/DDBJ databases">
        <title>The novel representative of Negativicutes class, Anaeroselena agilis gen. nov. sp. nov.</title>
        <authorList>
            <person name="Prokofeva M.I."/>
            <person name="Elcheninov A.G."/>
            <person name="Klyukina A."/>
            <person name="Kublanov I.V."/>
            <person name="Frolov E.N."/>
            <person name="Podosokorskaya O.A."/>
        </authorList>
    </citation>
    <scope>NUCLEOTIDE SEQUENCE [LARGE SCALE GENOMIC DNA]</scope>
    <source>
        <strain evidence="7 8">4137-cl</strain>
    </source>
</reference>
<feature type="coiled-coil region" evidence="2">
    <location>
        <begin position="116"/>
        <end position="153"/>
    </location>
</feature>
<dbReference type="SUPFAM" id="SSF111369">
    <property type="entry name" value="HlyD-like secretion proteins"/>
    <property type="match status" value="1"/>
</dbReference>
<dbReference type="InterPro" id="IPR058637">
    <property type="entry name" value="YknX-like_C"/>
</dbReference>
<dbReference type="PANTHER" id="PTHR30469">
    <property type="entry name" value="MULTIDRUG RESISTANCE PROTEIN MDTA"/>
    <property type="match status" value="1"/>
</dbReference>
<dbReference type="Gene3D" id="2.40.30.170">
    <property type="match status" value="1"/>
</dbReference>
<dbReference type="EMBL" id="JAUOZS010000001">
    <property type="protein sequence ID" value="MDT8900309.1"/>
    <property type="molecule type" value="Genomic_DNA"/>
</dbReference>
<evidence type="ECO:0000313" key="8">
    <source>
        <dbReference type="Proteomes" id="UP001254848"/>
    </source>
</evidence>
<name>A0ABU3NU15_9FIRM</name>
<keyword evidence="8" id="KW-1185">Reference proteome</keyword>
<dbReference type="InterPro" id="IPR058792">
    <property type="entry name" value="Beta-barrel_RND_2"/>
</dbReference>
<evidence type="ECO:0000256" key="3">
    <source>
        <dbReference type="SAM" id="MobiDB-lite"/>
    </source>
</evidence>
<proteinExistence type="inferred from homology"/>